<evidence type="ECO:0000313" key="2">
    <source>
        <dbReference type="EMBL" id="VBB18531.1"/>
    </source>
</evidence>
<name>A0A5K0UAA7_9VIRU</name>
<evidence type="ECO:0000256" key="1">
    <source>
        <dbReference type="SAM" id="Phobius"/>
    </source>
</evidence>
<accession>A0A5K0UAA7</accession>
<evidence type="ECO:0000313" key="3">
    <source>
        <dbReference type="Proteomes" id="UP000594342"/>
    </source>
</evidence>
<gene>
    <name evidence="2" type="ORF">YASMINEVIRUS_994</name>
</gene>
<keyword evidence="1" id="KW-0812">Transmembrane</keyword>
<comment type="caution">
    <text evidence="2">The sequence shown here is derived from an EMBL/GenBank/DDBJ whole genome shotgun (WGS) entry which is preliminary data.</text>
</comment>
<reference evidence="2 3" key="1">
    <citation type="submission" date="2018-10" db="EMBL/GenBank/DDBJ databases">
        <authorList>
            <consortium name="IHU Genomes"/>
        </authorList>
    </citation>
    <scope>NUCLEOTIDE SEQUENCE [LARGE SCALE GENOMIC DNA]</scope>
    <source>
        <strain evidence="2 3">A1</strain>
    </source>
</reference>
<feature type="transmembrane region" description="Helical" evidence="1">
    <location>
        <begin position="283"/>
        <end position="303"/>
    </location>
</feature>
<dbReference type="EMBL" id="UPSH01000001">
    <property type="protein sequence ID" value="VBB18531.1"/>
    <property type="molecule type" value="Genomic_DNA"/>
</dbReference>
<proteinExistence type="predicted"/>
<keyword evidence="1" id="KW-0472">Membrane</keyword>
<dbReference type="Proteomes" id="UP000594342">
    <property type="component" value="Unassembled WGS sequence"/>
</dbReference>
<keyword evidence="1" id="KW-1133">Transmembrane helix</keyword>
<organism evidence="2 3">
    <name type="scientific">Yasminevirus sp. GU-2018</name>
    <dbReference type="NCBI Taxonomy" id="2420051"/>
    <lineage>
        <taxon>Viruses</taxon>
        <taxon>Varidnaviria</taxon>
        <taxon>Bamfordvirae</taxon>
        <taxon>Nucleocytoviricota</taxon>
        <taxon>Megaviricetes</taxon>
        <taxon>Imitervirales</taxon>
        <taxon>Mimiviridae</taxon>
        <taxon>Klosneuvirinae</taxon>
        <taxon>Yasminevirus</taxon>
        <taxon>Yasminevirus saudimassiliense</taxon>
    </lineage>
</organism>
<protein>
    <submittedName>
        <fullName evidence="2">Uncharacterized protein</fullName>
    </submittedName>
</protein>
<sequence>MGGSSSKSTTNNTTNQTFINKTTVDILNKNTNEAVANALIKNGATCSVVNEINQNMDFHGCKVGGDINVDGLKQTAVITVDFSCINAFKAEQEMAQSLLSELVTDLQAKMDAKSLNDMNTKAENTAKTSGILSGSSSTDTNVNNTYNLKVVNDTNQHIQNVIANSVQSNFEVESIQECINKAAVNQKMDFSNCEAGGSLNVKNLEQNASISSVVKCVNNSGTVQKIMNDAGNVMNVVVETETKGEAANYMKNVVTGVAESIGIGGGCPSCPCPGCGDGFGASLWLYALCILIICCCVCCVMCGPSIASASMMSGGSSK</sequence>
<keyword evidence="3" id="KW-1185">Reference proteome</keyword>